<dbReference type="InterPro" id="IPR018728">
    <property type="entry name" value="DUF2268"/>
</dbReference>
<keyword evidence="3" id="KW-1185">Reference proteome</keyword>
<protein>
    <recommendedName>
        <fullName evidence="1">DUF2268 domain-containing protein</fullName>
    </recommendedName>
</protein>
<dbReference type="RefSeq" id="WP_220747928.1">
    <property type="nucleotide sequence ID" value="NZ_BPFH01000002.1"/>
</dbReference>
<evidence type="ECO:0000313" key="3">
    <source>
        <dbReference type="Proteomes" id="UP000786693"/>
    </source>
</evidence>
<proteinExistence type="predicted"/>
<comment type="caution">
    <text evidence="2">The sequence shown here is derived from an EMBL/GenBank/DDBJ whole genome shotgun (WGS) entry which is preliminary data.</text>
</comment>
<dbReference type="Pfam" id="PF10026">
    <property type="entry name" value="DUF2268"/>
    <property type="match status" value="1"/>
</dbReference>
<evidence type="ECO:0000313" key="2">
    <source>
        <dbReference type="EMBL" id="GIT94389.1"/>
    </source>
</evidence>
<organism evidence="2 3">
    <name type="scientific">Jannaschia pagri</name>
    <dbReference type="NCBI Taxonomy" id="2829797"/>
    <lineage>
        <taxon>Bacteria</taxon>
        <taxon>Pseudomonadati</taxon>
        <taxon>Pseudomonadota</taxon>
        <taxon>Alphaproteobacteria</taxon>
        <taxon>Rhodobacterales</taxon>
        <taxon>Roseobacteraceae</taxon>
        <taxon>Jannaschia</taxon>
    </lineage>
</organism>
<reference evidence="2 3" key="1">
    <citation type="submission" date="2021-05" db="EMBL/GenBank/DDBJ databases">
        <title>Bacteria Genome sequencing.</title>
        <authorList>
            <person name="Takabe Y."/>
            <person name="Nakajima Y."/>
            <person name="Suzuki S."/>
            <person name="Shiozaki T."/>
        </authorList>
    </citation>
    <scope>NUCLEOTIDE SEQUENCE [LARGE SCALE GENOMIC DNA]</scope>
    <source>
        <strain evidence="2 3">AI_62</strain>
    </source>
</reference>
<accession>A0ABQ4NIZ3</accession>
<gene>
    <name evidence="2" type="ORF">JANAI62_10120</name>
</gene>
<name>A0ABQ4NIZ3_9RHOB</name>
<feature type="domain" description="DUF2268" evidence="1">
    <location>
        <begin position="43"/>
        <end position="200"/>
    </location>
</feature>
<evidence type="ECO:0000259" key="1">
    <source>
        <dbReference type="Pfam" id="PF10026"/>
    </source>
</evidence>
<dbReference type="EMBL" id="BPFH01000002">
    <property type="protein sequence ID" value="GIT94389.1"/>
    <property type="molecule type" value="Genomic_DNA"/>
</dbReference>
<dbReference type="Proteomes" id="UP000786693">
    <property type="component" value="Unassembled WGS sequence"/>
</dbReference>
<sequence>MSVTLHLLDARGDLSALAPWLRRTVSDTHRRVTAVLELGPIDMVVQAGQRVIPEKGHVGHAIAPGIIYVTVDPASAALRADADASLARMIAHELHHAARWDGPGYGHTLGAALVSEGLACCFAQEVFGPPLEPWEQVPLAVIAEHLSDAEAAWDDDTYDHGAWFFGAGDRPRSLGYSLGYHLVRAHLLRHPGHTAVTLAHAPSEPFRSALADLRPMPKG</sequence>